<keyword evidence="3" id="KW-1185">Reference proteome</keyword>
<dbReference type="Proteomes" id="UP001139451">
    <property type="component" value="Unassembled WGS sequence"/>
</dbReference>
<dbReference type="AlphaFoldDB" id="A0A9X2KJU2"/>
<organism evidence="2 3">
    <name type="scientific">Sphingomonas tagetis</name>
    <dbReference type="NCBI Taxonomy" id="2949092"/>
    <lineage>
        <taxon>Bacteria</taxon>
        <taxon>Pseudomonadati</taxon>
        <taxon>Pseudomonadota</taxon>
        <taxon>Alphaproteobacteria</taxon>
        <taxon>Sphingomonadales</taxon>
        <taxon>Sphingomonadaceae</taxon>
        <taxon>Sphingomonas</taxon>
    </lineage>
</organism>
<name>A0A9X2KJU2_9SPHN</name>
<dbReference type="CDD" id="cd07067">
    <property type="entry name" value="HP_PGM_like"/>
    <property type="match status" value="1"/>
</dbReference>
<dbReference type="SUPFAM" id="SSF53254">
    <property type="entry name" value="Phosphoglycerate mutase-like"/>
    <property type="match status" value="1"/>
</dbReference>
<accession>A0A9X2KJU2</accession>
<evidence type="ECO:0000313" key="2">
    <source>
        <dbReference type="EMBL" id="MCP3728922.1"/>
    </source>
</evidence>
<evidence type="ECO:0000256" key="1">
    <source>
        <dbReference type="SAM" id="SignalP"/>
    </source>
</evidence>
<keyword evidence="1" id="KW-0732">Signal</keyword>
<feature type="signal peptide" evidence="1">
    <location>
        <begin position="1"/>
        <end position="21"/>
    </location>
</feature>
<comment type="caution">
    <text evidence="2">The sequence shown here is derived from an EMBL/GenBank/DDBJ whole genome shotgun (WGS) entry which is preliminary data.</text>
</comment>
<evidence type="ECO:0000313" key="3">
    <source>
        <dbReference type="Proteomes" id="UP001139451"/>
    </source>
</evidence>
<dbReference type="SMART" id="SM00855">
    <property type="entry name" value="PGAM"/>
    <property type="match status" value="1"/>
</dbReference>
<dbReference type="Gene3D" id="3.40.50.1240">
    <property type="entry name" value="Phosphoglycerate mutase-like"/>
    <property type="match status" value="1"/>
</dbReference>
<protein>
    <submittedName>
        <fullName evidence="2">Histidine phosphatase family protein</fullName>
    </submittedName>
</protein>
<sequence length="156" mass="16817">MRLLIAALAALLCAGFAPPQAAPVYVTRHYDTPAGERDPDLLPAGTARADKLAKWFRGKKLAAIYVSDFKRTRQTAAPLAAIRGIVPEPYDPRDTPAIVARARAAGKPVLIVGHSNTVPDLVQQLGGQRPADLKHEDFGDLWTVRGGKAKHVKIEP</sequence>
<dbReference type="Pfam" id="PF00300">
    <property type="entry name" value="His_Phos_1"/>
    <property type="match status" value="1"/>
</dbReference>
<feature type="chain" id="PRO_5040798843" evidence="1">
    <location>
        <begin position="22"/>
        <end position="156"/>
    </location>
</feature>
<dbReference type="RefSeq" id="WP_254290855.1">
    <property type="nucleotide sequence ID" value="NZ_JAMLDX010000001.1"/>
</dbReference>
<dbReference type="EMBL" id="JAMLDX010000001">
    <property type="protein sequence ID" value="MCP3728922.1"/>
    <property type="molecule type" value="Genomic_DNA"/>
</dbReference>
<gene>
    <name evidence="2" type="ORF">M9978_00625</name>
</gene>
<dbReference type="InterPro" id="IPR029033">
    <property type="entry name" value="His_PPase_superfam"/>
</dbReference>
<dbReference type="InterPro" id="IPR013078">
    <property type="entry name" value="His_Pase_superF_clade-1"/>
</dbReference>
<reference evidence="2" key="1">
    <citation type="submission" date="2022-05" db="EMBL/GenBank/DDBJ databases">
        <title>Sphingomonas sp. strain MG17 Genome sequencing and assembly.</title>
        <authorList>
            <person name="Kim I."/>
        </authorList>
    </citation>
    <scope>NUCLEOTIDE SEQUENCE</scope>
    <source>
        <strain evidence="2">MG17</strain>
    </source>
</reference>
<proteinExistence type="predicted"/>